<protein>
    <submittedName>
        <fullName evidence="6">Putative metallo-hydrolase</fullName>
        <ecNumber evidence="6">3.-.-.-</ecNumber>
    </submittedName>
</protein>
<proteinExistence type="predicted"/>
<gene>
    <name evidence="6" type="ORF">CPPEL_05225</name>
</gene>
<reference evidence="6 7" key="1">
    <citation type="submission" date="2018-11" db="EMBL/GenBank/DDBJ databases">
        <authorList>
            <person name="Kleinhagauer T."/>
            <person name="Glaeser S.P."/>
            <person name="Spergser J."/>
            <person name="Ruckert C."/>
            <person name="Kaempfer P."/>
            <person name="Busse H.-J."/>
        </authorList>
    </citation>
    <scope>NUCLEOTIDE SEQUENCE [LARGE SCALE GENOMIC DNA]</scope>
    <source>
        <strain evidence="6 7">812CH</strain>
    </source>
</reference>
<comment type="cofactor">
    <cofactor evidence="1">
        <name>Zn(2+)</name>
        <dbReference type="ChEBI" id="CHEBI:29105"/>
    </cofactor>
</comment>
<evidence type="ECO:0000256" key="1">
    <source>
        <dbReference type="ARBA" id="ARBA00001947"/>
    </source>
</evidence>
<evidence type="ECO:0000313" key="7">
    <source>
        <dbReference type="Proteomes" id="UP000271426"/>
    </source>
</evidence>
<dbReference type="GO" id="GO:0016787">
    <property type="term" value="F:hydrolase activity"/>
    <property type="evidence" value="ECO:0007669"/>
    <property type="project" value="UniProtKB-KW"/>
</dbReference>
<keyword evidence="2" id="KW-0479">Metal-binding</keyword>
<organism evidence="6 7">
    <name type="scientific">Corynebacterium pseudopelargi</name>
    <dbReference type="NCBI Taxonomy" id="2080757"/>
    <lineage>
        <taxon>Bacteria</taxon>
        <taxon>Bacillati</taxon>
        <taxon>Actinomycetota</taxon>
        <taxon>Actinomycetes</taxon>
        <taxon>Mycobacteriales</taxon>
        <taxon>Corynebacteriaceae</taxon>
        <taxon>Corynebacterium</taxon>
    </lineage>
</organism>
<dbReference type="Pfam" id="PF00753">
    <property type="entry name" value="Lactamase_B"/>
    <property type="match status" value="1"/>
</dbReference>
<evidence type="ECO:0000313" key="6">
    <source>
        <dbReference type="EMBL" id="AZA09165.1"/>
    </source>
</evidence>
<dbReference type="InterPro" id="IPR001279">
    <property type="entry name" value="Metallo-B-lactamas"/>
</dbReference>
<keyword evidence="3 6" id="KW-0378">Hydrolase</keyword>
<dbReference type="AlphaFoldDB" id="A0A3G6ITT7"/>
<dbReference type="EC" id="3.-.-.-" evidence="6"/>
<dbReference type="SMART" id="SM00849">
    <property type="entry name" value="Lactamase_B"/>
    <property type="match status" value="1"/>
</dbReference>
<keyword evidence="4" id="KW-0862">Zinc</keyword>
<evidence type="ECO:0000256" key="3">
    <source>
        <dbReference type="ARBA" id="ARBA00022801"/>
    </source>
</evidence>
<feature type="domain" description="Metallo-beta-lactamase" evidence="5">
    <location>
        <begin position="38"/>
        <end position="218"/>
    </location>
</feature>
<evidence type="ECO:0000259" key="5">
    <source>
        <dbReference type="SMART" id="SM00849"/>
    </source>
</evidence>
<dbReference type="GO" id="GO:0046872">
    <property type="term" value="F:metal ion binding"/>
    <property type="evidence" value="ECO:0007669"/>
    <property type="project" value="UniProtKB-KW"/>
</dbReference>
<dbReference type="PANTHER" id="PTHR46233">
    <property type="entry name" value="HYDROXYACYLGLUTATHIONE HYDROLASE GLOC"/>
    <property type="match status" value="1"/>
</dbReference>
<dbReference type="EMBL" id="CP033898">
    <property type="protein sequence ID" value="AZA09165.1"/>
    <property type="molecule type" value="Genomic_DNA"/>
</dbReference>
<dbReference type="PANTHER" id="PTHR46233:SF3">
    <property type="entry name" value="HYDROXYACYLGLUTATHIONE HYDROLASE GLOC"/>
    <property type="match status" value="1"/>
</dbReference>
<dbReference type="Proteomes" id="UP000271426">
    <property type="component" value="Chromosome"/>
</dbReference>
<dbReference type="SUPFAM" id="SSF56281">
    <property type="entry name" value="Metallo-hydrolase/oxidoreductase"/>
    <property type="match status" value="1"/>
</dbReference>
<dbReference type="Gene3D" id="3.60.15.10">
    <property type="entry name" value="Ribonuclease Z/Hydroxyacylglutathione hydrolase-like"/>
    <property type="match status" value="1"/>
</dbReference>
<evidence type="ECO:0000256" key="2">
    <source>
        <dbReference type="ARBA" id="ARBA00022723"/>
    </source>
</evidence>
<dbReference type="InterPro" id="IPR036866">
    <property type="entry name" value="RibonucZ/Hydroxyglut_hydro"/>
</dbReference>
<sequence length="238" mass="25972">MTPSAWMRWGFAHCGCPVAAETTVAKVDILGFVAGPYQTNCYLFDDGAKLSVIDPGMQAQPVVEQYLREHNRTLEHVVLTHGHIDHTRDAAALANAWDVPLWIHPDDAFMLEAGDGVLEQSKVLFQAHTMPQAKDLRYLEHGQTIELGGEAFEVRHAPGHSPGSVLFVGKQLCISGDVVFQGSIGRTDLPQSDPEAMEQSLRDEVLRLDPALQILPGHGAATTARAEFATNPFLTSLK</sequence>
<keyword evidence="7" id="KW-1185">Reference proteome</keyword>
<evidence type="ECO:0000256" key="4">
    <source>
        <dbReference type="ARBA" id="ARBA00022833"/>
    </source>
</evidence>
<name>A0A3G6ITT7_9CORY</name>
<dbReference type="InterPro" id="IPR051453">
    <property type="entry name" value="MBL_Glyoxalase_II"/>
</dbReference>
<dbReference type="CDD" id="cd06262">
    <property type="entry name" value="metallo-hydrolase-like_MBL-fold"/>
    <property type="match status" value="1"/>
</dbReference>
<accession>A0A3G6ITT7</accession>
<dbReference type="KEGG" id="cpso:CPPEL_05225"/>